<comment type="catalytic activity">
    <reaction evidence="1">
        <text>2-phosphoglycolate + H2O = glycolate + phosphate</text>
        <dbReference type="Rhea" id="RHEA:14369"/>
        <dbReference type="ChEBI" id="CHEBI:15377"/>
        <dbReference type="ChEBI" id="CHEBI:29805"/>
        <dbReference type="ChEBI" id="CHEBI:43474"/>
        <dbReference type="ChEBI" id="CHEBI:58033"/>
        <dbReference type="EC" id="3.1.3.18"/>
    </reaction>
</comment>
<comment type="caution">
    <text evidence="10">The sequence shown here is derived from an EMBL/GenBank/DDBJ whole genome shotgun (WGS) entry which is preliminary data.</text>
</comment>
<dbReference type="InterPro" id="IPR023198">
    <property type="entry name" value="PGP-like_dom2"/>
</dbReference>
<dbReference type="Proteomes" id="UP000237662">
    <property type="component" value="Unassembled WGS sequence"/>
</dbReference>
<dbReference type="GO" id="GO:0005829">
    <property type="term" value="C:cytosol"/>
    <property type="evidence" value="ECO:0007669"/>
    <property type="project" value="TreeGrafter"/>
</dbReference>
<proteinExistence type="inferred from homology"/>
<dbReference type="GO" id="GO:0051119">
    <property type="term" value="F:sugar transmembrane transporter activity"/>
    <property type="evidence" value="ECO:0007669"/>
    <property type="project" value="InterPro"/>
</dbReference>
<evidence type="ECO:0000256" key="7">
    <source>
        <dbReference type="ARBA" id="ARBA00022989"/>
    </source>
</evidence>
<dbReference type="GO" id="GO:0008967">
    <property type="term" value="F:phosphoglycolate phosphatase activity"/>
    <property type="evidence" value="ECO:0007669"/>
    <property type="project" value="UniProtKB-EC"/>
</dbReference>
<dbReference type="Gene3D" id="3.40.50.1000">
    <property type="entry name" value="HAD superfamily/HAD-like"/>
    <property type="match status" value="1"/>
</dbReference>
<dbReference type="GO" id="GO:0016020">
    <property type="term" value="C:membrane"/>
    <property type="evidence" value="ECO:0007669"/>
    <property type="project" value="UniProtKB-SubCell"/>
</dbReference>
<accession>A0A2S6I9L5</accession>
<keyword evidence="6 9" id="KW-0812">Transmembrane</keyword>
<dbReference type="InterPro" id="IPR006439">
    <property type="entry name" value="HAD-SF_hydro_IA"/>
</dbReference>
<keyword evidence="11" id="KW-1185">Reference proteome</keyword>
<dbReference type="InterPro" id="IPR047662">
    <property type="entry name" value="SemiSWEET"/>
</dbReference>
<dbReference type="InterPro" id="IPR050155">
    <property type="entry name" value="HAD-like_hydrolase_sf"/>
</dbReference>
<evidence type="ECO:0000256" key="4">
    <source>
        <dbReference type="ARBA" id="ARBA00006171"/>
    </source>
</evidence>
<dbReference type="SUPFAM" id="SSF56784">
    <property type="entry name" value="HAD-like"/>
    <property type="match status" value="1"/>
</dbReference>
<dbReference type="Pfam" id="PF04193">
    <property type="entry name" value="PQ-loop"/>
    <property type="match status" value="1"/>
</dbReference>
<dbReference type="AlphaFoldDB" id="A0A2S6I9L5"/>
<protein>
    <recommendedName>
        <fullName evidence="5">phosphoglycolate phosphatase</fullName>
        <ecNumber evidence="5">3.1.3.18</ecNumber>
    </recommendedName>
</protein>
<comment type="subcellular location">
    <subcellularLocation>
        <location evidence="2">Membrane</location>
        <topology evidence="2">Multi-pass membrane protein</topology>
    </subcellularLocation>
</comment>
<keyword evidence="7 9" id="KW-1133">Transmembrane helix</keyword>
<evidence type="ECO:0000256" key="9">
    <source>
        <dbReference type="SAM" id="Phobius"/>
    </source>
</evidence>
<dbReference type="SFLD" id="SFLDS00003">
    <property type="entry name" value="Haloacid_Dehalogenase"/>
    <property type="match status" value="1"/>
</dbReference>
<keyword evidence="8 9" id="KW-0472">Membrane</keyword>
<comment type="pathway">
    <text evidence="3">Organic acid metabolism; glycolate biosynthesis; glycolate from 2-phosphoglycolate: step 1/1.</text>
</comment>
<dbReference type="Gene3D" id="1.20.1280.290">
    <property type="match status" value="1"/>
</dbReference>
<comment type="similarity">
    <text evidence="4">Belongs to the HAD-like hydrolase superfamily. CbbY/CbbZ/Gph/YieH family.</text>
</comment>
<feature type="transmembrane region" description="Helical" evidence="9">
    <location>
        <begin position="62"/>
        <end position="81"/>
    </location>
</feature>
<dbReference type="Gene3D" id="1.10.150.240">
    <property type="entry name" value="Putative phosphatase, domain 2"/>
    <property type="match status" value="1"/>
</dbReference>
<dbReference type="NCBIfam" id="TIGR01549">
    <property type="entry name" value="HAD-SF-IA-v1"/>
    <property type="match status" value="1"/>
</dbReference>
<evidence type="ECO:0000256" key="3">
    <source>
        <dbReference type="ARBA" id="ARBA00004818"/>
    </source>
</evidence>
<evidence type="ECO:0000313" key="10">
    <source>
        <dbReference type="EMBL" id="PPK88183.1"/>
    </source>
</evidence>
<dbReference type="PANTHER" id="PTHR43434:SF1">
    <property type="entry name" value="PHOSPHOGLYCOLATE PHOSPHATASE"/>
    <property type="match status" value="1"/>
</dbReference>
<dbReference type="GO" id="GO:0006281">
    <property type="term" value="P:DNA repair"/>
    <property type="evidence" value="ECO:0007669"/>
    <property type="project" value="TreeGrafter"/>
</dbReference>
<dbReference type="InterPro" id="IPR036412">
    <property type="entry name" value="HAD-like_sf"/>
</dbReference>
<dbReference type="InterPro" id="IPR041492">
    <property type="entry name" value="HAD_2"/>
</dbReference>
<dbReference type="Pfam" id="PF13419">
    <property type="entry name" value="HAD_2"/>
    <property type="match status" value="1"/>
</dbReference>
<evidence type="ECO:0000256" key="2">
    <source>
        <dbReference type="ARBA" id="ARBA00004141"/>
    </source>
</evidence>
<evidence type="ECO:0000256" key="5">
    <source>
        <dbReference type="ARBA" id="ARBA00013078"/>
    </source>
</evidence>
<gene>
    <name evidence="10" type="ORF">CLV84_1148</name>
</gene>
<evidence type="ECO:0000256" key="1">
    <source>
        <dbReference type="ARBA" id="ARBA00000830"/>
    </source>
</evidence>
<organism evidence="10 11">
    <name type="scientific">Neolewinella xylanilytica</name>
    <dbReference type="NCBI Taxonomy" id="1514080"/>
    <lineage>
        <taxon>Bacteria</taxon>
        <taxon>Pseudomonadati</taxon>
        <taxon>Bacteroidota</taxon>
        <taxon>Saprospiria</taxon>
        <taxon>Saprospirales</taxon>
        <taxon>Lewinellaceae</taxon>
        <taxon>Neolewinella</taxon>
    </lineage>
</organism>
<dbReference type="InterPro" id="IPR023214">
    <property type="entry name" value="HAD_sf"/>
</dbReference>
<name>A0A2S6I9L5_9BACT</name>
<evidence type="ECO:0000256" key="8">
    <source>
        <dbReference type="ARBA" id="ARBA00023136"/>
    </source>
</evidence>
<dbReference type="NCBIfam" id="NF037968">
    <property type="entry name" value="SemiSWEET_2"/>
    <property type="match status" value="1"/>
</dbReference>
<sequence>MSPFLLGLAAATLTTSAYVPQVLHSWRSKSTRDLSLPMLVLFCSGVFLWLLYGLWIGDVPVVVANGLTLILALSLLTLKLTNYGDRPAQANTPSPALTAVLFDLDGTLANTLPLCIEAFRLAVEPSAGRSLTDREIMATFGPSEEGTIQALAPDRYEQGLADYLAHYERLHDRYPVPFDGMVTLLHYLRYRGVRLGLVTGKGVESTRLSLRQFGLEAFFEVMETGSPRGPRKAEALRHILSEWNLQPAEAVYVGDAPGDVTAARKLGIPVVAAAWSATADGAALSALQPDAVVHSVDALFAWLEPRLASGVAVGLPA</sequence>
<keyword evidence="10" id="KW-0378">Hydrolase</keyword>
<dbReference type="InterPro" id="IPR006603">
    <property type="entry name" value="PQ-loop_rpt"/>
</dbReference>
<dbReference type="PANTHER" id="PTHR43434">
    <property type="entry name" value="PHOSPHOGLYCOLATE PHOSPHATASE"/>
    <property type="match status" value="1"/>
</dbReference>
<reference evidence="10 11" key="1">
    <citation type="submission" date="2018-02" db="EMBL/GenBank/DDBJ databases">
        <title>Genomic Encyclopedia of Archaeal and Bacterial Type Strains, Phase II (KMG-II): from individual species to whole genera.</title>
        <authorList>
            <person name="Goeker M."/>
        </authorList>
    </citation>
    <scope>NUCLEOTIDE SEQUENCE [LARGE SCALE GENOMIC DNA]</scope>
    <source>
        <strain evidence="10 11">DSM 29526</strain>
    </source>
</reference>
<dbReference type="SFLD" id="SFLDG01129">
    <property type="entry name" value="C1.5:_HAD__Beta-PGM__Phosphata"/>
    <property type="match status" value="1"/>
</dbReference>
<dbReference type="EMBL" id="PTJC01000005">
    <property type="protein sequence ID" value="PPK88183.1"/>
    <property type="molecule type" value="Genomic_DNA"/>
</dbReference>
<dbReference type="EC" id="3.1.3.18" evidence="5"/>
<feature type="transmembrane region" description="Helical" evidence="9">
    <location>
        <begin position="36"/>
        <end position="55"/>
    </location>
</feature>
<evidence type="ECO:0000256" key="6">
    <source>
        <dbReference type="ARBA" id="ARBA00022692"/>
    </source>
</evidence>
<dbReference type="RefSeq" id="WP_211295176.1">
    <property type="nucleotide sequence ID" value="NZ_PTJC01000005.1"/>
</dbReference>
<evidence type="ECO:0000313" key="11">
    <source>
        <dbReference type="Proteomes" id="UP000237662"/>
    </source>
</evidence>